<feature type="transmembrane region" description="Helical" evidence="4">
    <location>
        <begin position="50"/>
        <end position="67"/>
    </location>
</feature>
<keyword evidence="4" id="KW-0186">Copper</keyword>
<evidence type="ECO:0000256" key="4">
    <source>
        <dbReference type="RuleBase" id="RU367022"/>
    </source>
</evidence>
<keyword evidence="4" id="KW-0187">Copper transport</keyword>
<dbReference type="AlphaFoldDB" id="A0A1B2JA44"/>
<evidence type="ECO:0000313" key="6">
    <source>
        <dbReference type="Proteomes" id="UP000094565"/>
    </source>
</evidence>
<dbReference type="GO" id="GO:0000329">
    <property type="term" value="C:fungal-type vacuole membrane"/>
    <property type="evidence" value="ECO:0007669"/>
    <property type="project" value="TreeGrafter"/>
</dbReference>
<dbReference type="Pfam" id="PF04145">
    <property type="entry name" value="Ctr"/>
    <property type="match status" value="2"/>
</dbReference>
<dbReference type="OrthoDB" id="161814at2759"/>
<gene>
    <name evidence="5" type="primary">CTR2</name>
    <name evidence="5" type="ORF">ATY40_BA7502368</name>
</gene>
<keyword evidence="4" id="KW-0406">Ion transport</keyword>
<comment type="similarity">
    <text evidence="4">Belongs to the copper transporter (Ctr) (TC 1.A.56) family. SLC31A subfamily.</text>
</comment>
<dbReference type="Proteomes" id="UP000094565">
    <property type="component" value="Chromosome 2"/>
</dbReference>
<keyword evidence="1 4" id="KW-0812">Transmembrane</keyword>
<organism evidence="5 6">
    <name type="scientific">Komagataella pastoris</name>
    <name type="common">Yeast</name>
    <name type="synonym">Pichia pastoris</name>
    <dbReference type="NCBI Taxonomy" id="4922"/>
    <lineage>
        <taxon>Eukaryota</taxon>
        <taxon>Fungi</taxon>
        <taxon>Dikarya</taxon>
        <taxon>Ascomycota</taxon>
        <taxon>Saccharomycotina</taxon>
        <taxon>Pichiomycetes</taxon>
        <taxon>Pichiales</taxon>
        <taxon>Pichiaceae</taxon>
        <taxon>Komagataella</taxon>
    </lineage>
</organism>
<reference evidence="5 6" key="1">
    <citation type="submission" date="2016-02" db="EMBL/GenBank/DDBJ databases">
        <title>Comparative genomic and transcriptomic foundation for Pichia pastoris.</title>
        <authorList>
            <person name="Love K.R."/>
            <person name="Shah K.A."/>
            <person name="Whittaker C.A."/>
            <person name="Wu J."/>
            <person name="Bartlett M.C."/>
            <person name="Ma D."/>
            <person name="Leeson R.L."/>
            <person name="Priest M."/>
            <person name="Young S.K."/>
            <person name="Love J.C."/>
        </authorList>
    </citation>
    <scope>NUCLEOTIDE SEQUENCE [LARGE SCALE GENOMIC DNA]</scope>
    <source>
        <strain evidence="5 6">ATCC 28485</strain>
    </source>
</reference>
<name>A0A1B2JA44_PICPA</name>
<feature type="transmembrane region" description="Helical" evidence="4">
    <location>
        <begin position="105"/>
        <end position="136"/>
    </location>
</feature>
<evidence type="ECO:0000256" key="2">
    <source>
        <dbReference type="ARBA" id="ARBA00022989"/>
    </source>
</evidence>
<evidence type="ECO:0000256" key="1">
    <source>
        <dbReference type="ARBA" id="ARBA00022692"/>
    </source>
</evidence>
<accession>A0A1B2JA44</accession>
<dbReference type="GO" id="GO:0005375">
    <property type="term" value="F:copper ion transmembrane transporter activity"/>
    <property type="evidence" value="ECO:0007669"/>
    <property type="project" value="UniProtKB-UniRule"/>
</dbReference>
<keyword evidence="4" id="KW-0813">Transport</keyword>
<evidence type="ECO:0000313" key="5">
    <source>
        <dbReference type="EMBL" id="ANZ74914.1"/>
    </source>
</evidence>
<dbReference type="EMBL" id="CP014585">
    <property type="protein sequence ID" value="ANZ74914.1"/>
    <property type="molecule type" value="Genomic_DNA"/>
</dbReference>
<dbReference type="PANTHER" id="PTHR12483">
    <property type="entry name" value="SOLUTE CARRIER FAMILY 31 COPPER TRANSPORTERS"/>
    <property type="match status" value="1"/>
</dbReference>
<proteinExistence type="inferred from homology"/>
<evidence type="ECO:0000256" key="3">
    <source>
        <dbReference type="ARBA" id="ARBA00023136"/>
    </source>
</evidence>
<keyword evidence="2 4" id="KW-1133">Transmembrane helix</keyword>
<comment type="subcellular location">
    <subcellularLocation>
        <location evidence="4">Membrane</location>
        <topology evidence="4">Multi-pass membrane protein</topology>
    </subcellularLocation>
</comment>
<sequence>MIQTSHTYSSSGHEMPMPEHTCKMNMLLSTDFEDICVLSSRWHIYGLRDLLLSCVIIVVVGIGYEFYKSFYSTWSSRILSLNRPLINSDLQQFRVKASILYGIQIFWSLVIMLIFMTFNLWLMLSVVLGAVVGFYLTGSNNISGLACH</sequence>
<dbReference type="InterPro" id="IPR007274">
    <property type="entry name" value="Cop_transporter"/>
</dbReference>
<dbReference type="PANTHER" id="PTHR12483:SF115">
    <property type="entry name" value="COPPER TRANSPORT PROTEIN"/>
    <property type="match status" value="1"/>
</dbReference>
<keyword evidence="6" id="KW-1185">Reference proteome</keyword>
<protein>
    <recommendedName>
        <fullName evidence="4">Copper transport protein</fullName>
    </recommendedName>
</protein>
<keyword evidence="3 4" id="KW-0472">Membrane</keyword>